<proteinExistence type="predicted"/>
<name>A0A7S1XWY5_9STRA</name>
<accession>A0A7S1XWY5</accession>
<protein>
    <submittedName>
        <fullName evidence="1">Uncharacterized protein</fullName>
    </submittedName>
</protein>
<gene>
    <name evidence="1" type="ORF">PPAR1163_LOCUS21238</name>
</gene>
<evidence type="ECO:0000313" key="1">
    <source>
        <dbReference type="EMBL" id="CAD9262855.1"/>
    </source>
</evidence>
<dbReference type="AlphaFoldDB" id="A0A7S1XWY5"/>
<reference evidence="1" key="1">
    <citation type="submission" date="2021-01" db="EMBL/GenBank/DDBJ databases">
        <authorList>
            <person name="Corre E."/>
            <person name="Pelletier E."/>
            <person name="Niang G."/>
            <person name="Scheremetjew M."/>
            <person name="Finn R."/>
            <person name="Kale V."/>
            <person name="Holt S."/>
            <person name="Cochrane G."/>
            <person name="Meng A."/>
            <person name="Brown T."/>
            <person name="Cohen L."/>
        </authorList>
    </citation>
    <scope>NUCLEOTIDE SEQUENCE</scope>
    <source>
        <strain evidence="1">CCMP2877</strain>
    </source>
</reference>
<dbReference type="EMBL" id="HBGJ01033572">
    <property type="protein sequence ID" value="CAD9262855.1"/>
    <property type="molecule type" value="Transcribed_RNA"/>
</dbReference>
<sequence>MGQYYSGPIGDLARHASAERTFITRSADLRGDPAGWWRRFVEAFNRATGGAAPQFRLGVYRDIERFRGIEINANDERGWRAVSSRSGRPNPKGTYKASNYQPMRNATAAYIMKCWEEDCRWLVRHGIDLSCAA</sequence>
<organism evidence="1">
    <name type="scientific">Phaeomonas parva</name>
    <dbReference type="NCBI Taxonomy" id="124430"/>
    <lineage>
        <taxon>Eukaryota</taxon>
        <taxon>Sar</taxon>
        <taxon>Stramenopiles</taxon>
        <taxon>Ochrophyta</taxon>
        <taxon>Pinguiophyceae</taxon>
        <taxon>Pinguiochrysidales</taxon>
        <taxon>Pinguiochrysidaceae</taxon>
        <taxon>Phaeomonas</taxon>
    </lineage>
</organism>